<dbReference type="InterPro" id="IPR001163">
    <property type="entry name" value="Sm_dom_euk/arc"/>
</dbReference>
<gene>
    <name evidence="13" type="ORF">RI543_001274</name>
</gene>
<comment type="similarity">
    <text evidence="3">Belongs to the snRNP SmB/SmN family.</text>
</comment>
<name>A0AAN7W540_9SACH</name>
<dbReference type="Pfam" id="PF01423">
    <property type="entry name" value="LSM"/>
    <property type="match status" value="1"/>
</dbReference>
<dbReference type="GO" id="GO:0005682">
    <property type="term" value="C:U5 snRNP"/>
    <property type="evidence" value="ECO:0007669"/>
    <property type="project" value="TreeGrafter"/>
</dbReference>
<dbReference type="SUPFAM" id="SSF50182">
    <property type="entry name" value="Sm-like ribonucleoproteins"/>
    <property type="match status" value="1"/>
</dbReference>
<feature type="compositionally biased region" description="Basic residues" evidence="11">
    <location>
        <begin position="115"/>
        <end position="130"/>
    </location>
</feature>
<proteinExistence type="inferred from homology"/>
<dbReference type="InterPro" id="IPR010920">
    <property type="entry name" value="LSM_dom_sf"/>
</dbReference>
<keyword evidence="4" id="KW-0963">Cytoplasm</keyword>
<dbReference type="PANTHER" id="PTHR10701:SF0">
    <property type="entry name" value="SMALL NUCLEAR RIBONUCLEOPROTEIN-ASSOCIATED PROTEIN B"/>
    <property type="match status" value="1"/>
</dbReference>
<keyword evidence="9" id="KW-0687">Ribonucleoprotein</keyword>
<dbReference type="GO" id="GO:0046540">
    <property type="term" value="C:U4/U6 x U5 tri-snRNP complex"/>
    <property type="evidence" value="ECO:0007669"/>
    <property type="project" value="TreeGrafter"/>
</dbReference>
<evidence type="ECO:0000313" key="14">
    <source>
        <dbReference type="Proteomes" id="UP001306508"/>
    </source>
</evidence>
<feature type="compositionally biased region" description="Pro residues" evidence="11">
    <location>
        <begin position="159"/>
        <end position="168"/>
    </location>
</feature>
<evidence type="ECO:0000256" key="1">
    <source>
        <dbReference type="ARBA" id="ARBA00004123"/>
    </source>
</evidence>
<keyword evidence="5" id="KW-0507">mRNA processing</keyword>
<evidence type="ECO:0000256" key="10">
    <source>
        <dbReference type="ARBA" id="ARBA00041355"/>
    </source>
</evidence>
<comment type="subcellular location">
    <subcellularLocation>
        <location evidence="2">Cytoplasm</location>
    </subcellularLocation>
    <subcellularLocation>
        <location evidence="1">Nucleus</location>
    </subcellularLocation>
</comment>
<keyword evidence="7" id="KW-0508">mRNA splicing</keyword>
<dbReference type="GO" id="GO:0005737">
    <property type="term" value="C:cytoplasm"/>
    <property type="evidence" value="ECO:0007669"/>
    <property type="project" value="UniProtKB-SubCell"/>
</dbReference>
<evidence type="ECO:0000256" key="8">
    <source>
        <dbReference type="ARBA" id="ARBA00023242"/>
    </source>
</evidence>
<reference evidence="14" key="1">
    <citation type="submission" date="2023-07" db="EMBL/GenBank/DDBJ databases">
        <title>A draft genome of Kazachstania heterogenica Y-27499.</title>
        <authorList>
            <person name="Donic C."/>
            <person name="Kralova J.S."/>
            <person name="Fidel L."/>
            <person name="Ben-Dor S."/>
            <person name="Jung S."/>
        </authorList>
    </citation>
    <scope>NUCLEOTIDE SEQUENCE [LARGE SCALE GENOMIC DNA]</scope>
    <source>
        <strain evidence="14">Y27499</strain>
    </source>
</reference>
<dbReference type="GO" id="GO:0005687">
    <property type="term" value="C:U4 snRNP"/>
    <property type="evidence" value="ECO:0007669"/>
    <property type="project" value="TreeGrafter"/>
</dbReference>
<dbReference type="GO" id="GO:0071013">
    <property type="term" value="C:catalytic step 2 spliceosome"/>
    <property type="evidence" value="ECO:0007669"/>
    <property type="project" value="TreeGrafter"/>
</dbReference>
<sequence>MSGVNVKQNSRLSDLINYKLKVFTQDGRVYIGELMAFDKYMNLILSDCIEERIPRGQLLKLNSKNKDVINSIKPERRVLGLTILRGENVLSTVVEDKPNTTKRQRLQVEKQQEKKIKKQKRQNKNQKKSRSNVNNTASSNLKSNQRDGKPSNVPQPRKFQPPPGFKRI</sequence>
<evidence type="ECO:0000256" key="2">
    <source>
        <dbReference type="ARBA" id="ARBA00004496"/>
    </source>
</evidence>
<dbReference type="CDD" id="cd01717">
    <property type="entry name" value="Sm_B"/>
    <property type="match status" value="1"/>
</dbReference>
<comment type="caution">
    <text evidence="13">The sequence shown here is derived from an EMBL/GenBank/DDBJ whole genome shotgun (WGS) entry which is preliminary data.</text>
</comment>
<dbReference type="EMBL" id="JAWIZZ010000036">
    <property type="protein sequence ID" value="KAK5781431.1"/>
    <property type="molecule type" value="Genomic_DNA"/>
</dbReference>
<dbReference type="GO" id="GO:0005686">
    <property type="term" value="C:U2 snRNP"/>
    <property type="evidence" value="ECO:0007669"/>
    <property type="project" value="TreeGrafter"/>
</dbReference>
<dbReference type="PANTHER" id="PTHR10701">
    <property type="entry name" value="SMALL NUCLEAR RIBONUCLEOPROTEIN-ASSOCIATED PROTEIN B AND N"/>
    <property type="match status" value="1"/>
</dbReference>
<dbReference type="GO" id="GO:0070990">
    <property type="term" value="F:snRNP binding"/>
    <property type="evidence" value="ECO:0007669"/>
    <property type="project" value="TreeGrafter"/>
</dbReference>
<evidence type="ECO:0000259" key="12">
    <source>
        <dbReference type="PROSITE" id="PS52002"/>
    </source>
</evidence>
<dbReference type="GO" id="GO:0071004">
    <property type="term" value="C:U2-type prespliceosome"/>
    <property type="evidence" value="ECO:0007669"/>
    <property type="project" value="TreeGrafter"/>
</dbReference>
<keyword evidence="8" id="KW-0539">Nucleus</keyword>
<dbReference type="PROSITE" id="PS52002">
    <property type="entry name" value="SM"/>
    <property type="match status" value="1"/>
</dbReference>
<accession>A0AAN7W540</accession>
<evidence type="ECO:0000256" key="6">
    <source>
        <dbReference type="ARBA" id="ARBA00022884"/>
    </source>
</evidence>
<protein>
    <recommendedName>
        <fullName evidence="10">Sm protein B</fullName>
    </recommendedName>
</protein>
<dbReference type="InterPro" id="IPR047575">
    <property type="entry name" value="Sm"/>
</dbReference>
<evidence type="ECO:0000256" key="4">
    <source>
        <dbReference type="ARBA" id="ARBA00022490"/>
    </source>
</evidence>
<dbReference type="GO" id="GO:0005685">
    <property type="term" value="C:U1 snRNP"/>
    <property type="evidence" value="ECO:0007669"/>
    <property type="project" value="TreeGrafter"/>
</dbReference>
<feature type="region of interest" description="Disordered" evidence="11">
    <location>
        <begin position="95"/>
        <end position="168"/>
    </location>
</feature>
<evidence type="ECO:0000256" key="3">
    <source>
        <dbReference type="ARBA" id="ARBA00009123"/>
    </source>
</evidence>
<dbReference type="InterPro" id="IPR050914">
    <property type="entry name" value="snRNP_SmB/NAA38-like"/>
</dbReference>
<organism evidence="13 14">
    <name type="scientific">Arxiozyma heterogenica</name>
    <dbReference type="NCBI Taxonomy" id="278026"/>
    <lineage>
        <taxon>Eukaryota</taxon>
        <taxon>Fungi</taxon>
        <taxon>Dikarya</taxon>
        <taxon>Ascomycota</taxon>
        <taxon>Saccharomycotina</taxon>
        <taxon>Saccharomycetes</taxon>
        <taxon>Saccharomycetales</taxon>
        <taxon>Saccharomycetaceae</taxon>
        <taxon>Arxiozyma</taxon>
    </lineage>
</organism>
<keyword evidence="6" id="KW-0694">RNA-binding</keyword>
<dbReference type="Proteomes" id="UP001306508">
    <property type="component" value="Unassembled WGS sequence"/>
</dbReference>
<evidence type="ECO:0000313" key="13">
    <source>
        <dbReference type="EMBL" id="KAK5781431.1"/>
    </source>
</evidence>
<evidence type="ECO:0000256" key="7">
    <source>
        <dbReference type="ARBA" id="ARBA00023187"/>
    </source>
</evidence>
<feature type="domain" description="Sm" evidence="12">
    <location>
        <begin position="7"/>
        <end position="98"/>
    </location>
</feature>
<evidence type="ECO:0000256" key="5">
    <source>
        <dbReference type="ARBA" id="ARBA00022664"/>
    </source>
</evidence>
<dbReference type="Gene3D" id="2.30.30.100">
    <property type="match status" value="1"/>
</dbReference>
<dbReference type="AlphaFoldDB" id="A0AAN7W540"/>
<dbReference type="GO" id="GO:0000398">
    <property type="term" value="P:mRNA splicing, via spliceosome"/>
    <property type="evidence" value="ECO:0007669"/>
    <property type="project" value="TreeGrafter"/>
</dbReference>
<dbReference type="GO" id="GO:0003723">
    <property type="term" value="F:RNA binding"/>
    <property type="evidence" value="ECO:0007669"/>
    <property type="project" value="UniProtKB-KW"/>
</dbReference>
<keyword evidence="14" id="KW-1185">Reference proteome</keyword>
<dbReference type="SMART" id="SM00651">
    <property type="entry name" value="Sm"/>
    <property type="match status" value="1"/>
</dbReference>
<evidence type="ECO:0000256" key="11">
    <source>
        <dbReference type="SAM" id="MobiDB-lite"/>
    </source>
</evidence>
<evidence type="ECO:0000256" key="9">
    <source>
        <dbReference type="ARBA" id="ARBA00023274"/>
    </source>
</evidence>
<dbReference type="FunFam" id="2.30.30.100:FF:000079">
    <property type="entry name" value="Sm B"/>
    <property type="match status" value="1"/>
</dbReference>